<dbReference type="CDD" id="cd08512">
    <property type="entry name" value="PBP2_NikA_DppA_OppA_like_7"/>
    <property type="match status" value="1"/>
</dbReference>
<accession>A0A537JWW4</accession>
<comment type="caution">
    <text evidence="7">The sequence shown here is derived from an EMBL/GenBank/DDBJ whole genome shotgun (WGS) entry which is preliminary data.</text>
</comment>
<dbReference type="Pfam" id="PF00496">
    <property type="entry name" value="SBP_bac_5"/>
    <property type="match status" value="1"/>
</dbReference>
<evidence type="ECO:0000256" key="3">
    <source>
        <dbReference type="ARBA" id="ARBA00022448"/>
    </source>
</evidence>
<dbReference type="InterPro" id="IPR000914">
    <property type="entry name" value="SBP_5_dom"/>
</dbReference>
<dbReference type="EMBL" id="VBAK01000146">
    <property type="protein sequence ID" value="TMI88033.1"/>
    <property type="molecule type" value="Genomic_DNA"/>
</dbReference>
<feature type="signal peptide" evidence="5">
    <location>
        <begin position="1"/>
        <end position="26"/>
    </location>
</feature>
<organism evidence="7 8">
    <name type="scientific">Candidatus Segetimicrobium genomatis</name>
    <dbReference type="NCBI Taxonomy" id="2569760"/>
    <lineage>
        <taxon>Bacteria</taxon>
        <taxon>Bacillati</taxon>
        <taxon>Candidatus Sysuimicrobiota</taxon>
        <taxon>Candidatus Sysuimicrobiia</taxon>
        <taxon>Candidatus Sysuimicrobiales</taxon>
        <taxon>Candidatus Segetimicrobiaceae</taxon>
        <taxon>Candidatus Segetimicrobium</taxon>
    </lineage>
</organism>
<reference evidence="7 8" key="1">
    <citation type="journal article" date="2019" name="Nat. Microbiol.">
        <title>Mediterranean grassland soil C-N compound turnover is dependent on rainfall and depth, and is mediated by genomically divergent microorganisms.</title>
        <authorList>
            <person name="Diamond S."/>
            <person name="Andeer P.F."/>
            <person name="Li Z."/>
            <person name="Crits-Christoph A."/>
            <person name="Burstein D."/>
            <person name="Anantharaman K."/>
            <person name="Lane K.R."/>
            <person name="Thomas B.C."/>
            <person name="Pan C."/>
            <person name="Northen T.R."/>
            <person name="Banfield J.F."/>
        </authorList>
    </citation>
    <scope>NUCLEOTIDE SEQUENCE [LARGE SCALE GENOMIC DNA]</scope>
    <source>
        <strain evidence="7">NP_3</strain>
    </source>
</reference>
<dbReference type="InterPro" id="IPR039424">
    <property type="entry name" value="SBP_5"/>
</dbReference>
<dbReference type="PANTHER" id="PTHR30290">
    <property type="entry name" value="PERIPLASMIC BINDING COMPONENT OF ABC TRANSPORTER"/>
    <property type="match status" value="1"/>
</dbReference>
<comment type="subcellular location">
    <subcellularLocation>
        <location evidence="1">Cell envelope</location>
    </subcellularLocation>
</comment>
<dbReference type="GO" id="GO:0042597">
    <property type="term" value="C:periplasmic space"/>
    <property type="evidence" value="ECO:0007669"/>
    <property type="project" value="UniProtKB-ARBA"/>
</dbReference>
<dbReference type="GO" id="GO:0030313">
    <property type="term" value="C:cell envelope"/>
    <property type="evidence" value="ECO:0007669"/>
    <property type="project" value="UniProtKB-SubCell"/>
</dbReference>
<keyword evidence="3" id="KW-0813">Transport</keyword>
<dbReference type="GO" id="GO:1904680">
    <property type="term" value="F:peptide transmembrane transporter activity"/>
    <property type="evidence" value="ECO:0007669"/>
    <property type="project" value="TreeGrafter"/>
</dbReference>
<sequence>MPLSSRMVSALAAAAGLTLVGAPAHQGIGAARTDVLVIAKDISDIHTPDPGRSYDVGGVFLQFPVYSRLVRQRAPDFWKIQPDLAESWTVSPDAATYTFRLRKDAVFPSGNPVTAEDVRFSLLRAKNIKGYGSFLADSLRTVEVVDGQTARVLLNGPDATFLAALAAGVFSIVDSKTVRAQGGVETVGADSLDKAEQWFYTHSAGAAPYLLRRYARETEIVLERNDGYYGPKPFFREVIVRHIKDPSTQSLTLQRGDVDLALDLNVDQAEDLKGKPGTTLFEDPSAYTVYMGLNTSAAPWDNVKVREAVKYAIDYDGIVSGIMRGHGRRIGSIMMPGMLGFPESLNTALLYRHDPAKAAGLMKEAGVQKAGVPLTWAAGTSYGALPLDRLAQKLRGDLAKIGIDLRLQPVQQSIFLTFYRQGKPQTAIGFWFPDYMDPDNWSYFVTGFINKRLHWQNPEAAKLVADAQKIADPQRRAAMYEQYNRALAAPDSPYVSLAQPTNIAGARADITGFTFHPLYFLEVDSLRRR</sequence>
<dbReference type="Proteomes" id="UP000318509">
    <property type="component" value="Unassembled WGS sequence"/>
</dbReference>
<evidence type="ECO:0000313" key="7">
    <source>
        <dbReference type="EMBL" id="TMI88033.1"/>
    </source>
</evidence>
<dbReference type="SUPFAM" id="SSF53850">
    <property type="entry name" value="Periplasmic binding protein-like II"/>
    <property type="match status" value="1"/>
</dbReference>
<evidence type="ECO:0000256" key="1">
    <source>
        <dbReference type="ARBA" id="ARBA00004196"/>
    </source>
</evidence>
<evidence type="ECO:0000256" key="4">
    <source>
        <dbReference type="ARBA" id="ARBA00022729"/>
    </source>
</evidence>
<dbReference type="AlphaFoldDB" id="A0A537JWW4"/>
<evidence type="ECO:0000259" key="6">
    <source>
        <dbReference type="Pfam" id="PF00496"/>
    </source>
</evidence>
<evidence type="ECO:0000256" key="2">
    <source>
        <dbReference type="ARBA" id="ARBA00005695"/>
    </source>
</evidence>
<proteinExistence type="inferred from homology"/>
<dbReference type="PIRSF" id="PIRSF002741">
    <property type="entry name" value="MppA"/>
    <property type="match status" value="1"/>
</dbReference>
<dbReference type="GO" id="GO:0043190">
    <property type="term" value="C:ATP-binding cassette (ABC) transporter complex"/>
    <property type="evidence" value="ECO:0007669"/>
    <property type="project" value="InterPro"/>
</dbReference>
<gene>
    <name evidence="7" type="ORF">E6H00_13800</name>
</gene>
<dbReference type="InterPro" id="IPR030678">
    <property type="entry name" value="Peptide/Ni-bd"/>
</dbReference>
<dbReference type="Gene3D" id="3.90.76.10">
    <property type="entry name" value="Dipeptide-binding Protein, Domain 1"/>
    <property type="match status" value="1"/>
</dbReference>
<evidence type="ECO:0000256" key="5">
    <source>
        <dbReference type="SAM" id="SignalP"/>
    </source>
</evidence>
<keyword evidence="4 5" id="KW-0732">Signal</keyword>
<protein>
    <submittedName>
        <fullName evidence="7">ABC transporter substrate-binding protein</fullName>
    </submittedName>
</protein>
<comment type="similarity">
    <text evidence="2">Belongs to the bacterial solute-binding protein 5 family.</text>
</comment>
<dbReference type="GO" id="GO:0015833">
    <property type="term" value="P:peptide transport"/>
    <property type="evidence" value="ECO:0007669"/>
    <property type="project" value="TreeGrafter"/>
</dbReference>
<dbReference type="PANTHER" id="PTHR30290:SF10">
    <property type="entry name" value="PERIPLASMIC OLIGOPEPTIDE-BINDING PROTEIN-RELATED"/>
    <property type="match status" value="1"/>
</dbReference>
<evidence type="ECO:0000313" key="8">
    <source>
        <dbReference type="Proteomes" id="UP000318509"/>
    </source>
</evidence>
<dbReference type="Gene3D" id="3.10.105.10">
    <property type="entry name" value="Dipeptide-binding Protein, Domain 3"/>
    <property type="match status" value="1"/>
</dbReference>
<feature type="chain" id="PRO_5021879156" evidence="5">
    <location>
        <begin position="27"/>
        <end position="529"/>
    </location>
</feature>
<feature type="domain" description="Solute-binding protein family 5" evidence="6">
    <location>
        <begin position="79"/>
        <end position="444"/>
    </location>
</feature>
<name>A0A537JWW4_9BACT</name>
<dbReference type="Gene3D" id="3.40.190.10">
    <property type="entry name" value="Periplasmic binding protein-like II"/>
    <property type="match status" value="1"/>
</dbReference>